<evidence type="ECO:0000313" key="2">
    <source>
        <dbReference type="Proteomes" id="UP001216139"/>
    </source>
</evidence>
<proteinExistence type="predicted"/>
<evidence type="ECO:0000313" key="1">
    <source>
        <dbReference type="EMBL" id="WCT11563.1"/>
    </source>
</evidence>
<sequence>MRDHIIRAIFHQTVLSKEHLDDNTIVIDELGLQNGLVRADIAVLNGCMVGYEIKTQNDNLNRLPAQVAAYSAIFDKAYIIVAAKHLTKALTILPEWWGVYVITGDENAGYAFEDYRIASRNDQRDIISIARLLWKDEVNEILICHSGKSIPKGRNKQQLYELVAERYTSEQFGPIALAYIKQRSGWRKGHSLLS</sequence>
<dbReference type="NCBIfam" id="NF033832">
    <property type="entry name" value="sce7726_fam"/>
    <property type="match status" value="1"/>
</dbReference>
<organism evidence="1 2">
    <name type="scientific">Mucilaginibacter jinjuensis</name>
    <dbReference type="NCBI Taxonomy" id="1176721"/>
    <lineage>
        <taxon>Bacteria</taxon>
        <taxon>Pseudomonadati</taxon>
        <taxon>Bacteroidota</taxon>
        <taxon>Sphingobacteriia</taxon>
        <taxon>Sphingobacteriales</taxon>
        <taxon>Sphingobacteriaceae</taxon>
        <taxon>Mucilaginibacter</taxon>
    </lineage>
</organism>
<gene>
    <name evidence="1" type="ORF">PQO05_22750</name>
</gene>
<dbReference type="InterPro" id="IPR047729">
    <property type="entry name" value="Sce7726-like"/>
</dbReference>
<dbReference type="EMBL" id="CP117167">
    <property type="protein sequence ID" value="WCT11563.1"/>
    <property type="molecule type" value="Genomic_DNA"/>
</dbReference>
<reference evidence="1 2" key="1">
    <citation type="submission" date="2023-02" db="EMBL/GenBank/DDBJ databases">
        <title>Genome sequence of Mucilaginibacter jinjuensis strain KACC 16571.</title>
        <authorList>
            <person name="Kim S."/>
            <person name="Heo J."/>
            <person name="Kwon S.-W."/>
        </authorList>
    </citation>
    <scope>NUCLEOTIDE SEQUENCE [LARGE SCALE GENOMIC DNA]</scope>
    <source>
        <strain evidence="1 2">KACC 16571</strain>
    </source>
</reference>
<dbReference type="Proteomes" id="UP001216139">
    <property type="component" value="Chromosome"/>
</dbReference>
<accession>A0ABY7T5P3</accession>
<dbReference type="RefSeq" id="WP_273629751.1">
    <property type="nucleotide sequence ID" value="NZ_CP117167.1"/>
</dbReference>
<keyword evidence="2" id="KW-1185">Reference proteome</keyword>
<protein>
    <submittedName>
        <fullName evidence="1">Sce7726 family protein</fullName>
    </submittedName>
</protein>
<name>A0ABY7T5P3_9SPHI</name>